<dbReference type="KEGG" id="dpl:KGM_211880"/>
<dbReference type="AlphaFoldDB" id="A0A212FI01"/>
<protein>
    <submittedName>
        <fullName evidence="4">Uncharacterized protein</fullName>
    </submittedName>
</protein>
<keyword evidence="3" id="KW-0732">Signal</keyword>
<dbReference type="OrthoDB" id="10071013at2759"/>
<dbReference type="EMBL" id="AGBW02008449">
    <property type="protein sequence ID" value="OWR53346.1"/>
    <property type="molecule type" value="Genomic_DNA"/>
</dbReference>
<dbReference type="STRING" id="278856.A0A212FI01"/>
<sequence length="237" mass="26249">MYKHLIICNILFISFILGEVIPVSKVSDTNLALNKIPPVSKDSANHTLLTEGGAVTSNNSVTLPKENHTLINIDKELTINKPKSVVPRKGVKYSPEDDISKSEHLLDDSSSSAKTQNNLITNVTSVTPISVNKTSVLNRTDKLNVTKTLKPLVLSHEALAKMDEVNHVHIQEDEPDVKVQVMKAGSHPGLIIPIVITILVVPMFAVVAYLALKRGKEAWKNRHYKRMDFLLDGMYND</sequence>
<proteinExistence type="predicted"/>
<dbReference type="FunCoup" id="A0A212FI01">
    <property type="interactions" value="2"/>
</dbReference>
<feature type="transmembrane region" description="Helical" evidence="2">
    <location>
        <begin position="190"/>
        <end position="212"/>
    </location>
</feature>
<keyword evidence="2" id="KW-1133">Transmembrane helix</keyword>
<organism evidence="4 5">
    <name type="scientific">Danaus plexippus plexippus</name>
    <dbReference type="NCBI Taxonomy" id="278856"/>
    <lineage>
        <taxon>Eukaryota</taxon>
        <taxon>Metazoa</taxon>
        <taxon>Ecdysozoa</taxon>
        <taxon>Arthropoda</taxon>
        <taxon>Hexapoda</taxon>
        <taxon>Insecta</taxon>
        <taxon>Pterygota</taxon>
        <taxon>Neoptera</taxon>
        <taxon>Endopterygota</taxon>
        <taxon>Lepidoptera</taxon>
        <taxon>Glossata</taxon>
        <taxon>Ditrysia</taxon>
        <taxon>Papilionoidea</taxon>
        <taxon>Nymphalidae</taxon>
        <taxon>Danainae</taxon>
        <taxon>Danaini</taxon>
        <taxon>Danaina</taxon>
        <taxon>Danaus</taxon>
        <taxon>Danaus</taxon>
    </lineage>
</organism>
<feature type="signal peptide" evidence="3">
    <location>
        <begin position="1"/>
        <end position="18"/>
    </location>
</feature>
<dbReference type="Proteomes" id="UP000007151">
    <property type="component" value="Unassembled WGS sequence"/>
</dbReference>
<evidence type="ECO:0000256" key="2">
    <source>
        <dbReference type="SAM" id="Phobius"/>
    </source>
</evidence>
<evidence type="ECO:0000313" key="5">
    <source>
        <dbReference type="Proteomes" id="UP000007151"/>
    </source>
</evidence>
<dbReference type="eggNOG" id="ENOG502S9RD">
    <property type="taxonomic scope" value="Eukaryota"/>
</dbReference>
<comment type="caution">
    <text evidence="4">The sequence shown here is derived from an EMBL/GenBank/DDBJ whole genome shotgun (WGS) entry which is preliminary data.</text>
</comment>
<feature type="chain" id="PRO_5043982999" evidence="3">
    <location>
        <begin position="19"/>
        <end position="237"/>
    </location>
</feature>
<accession>A0A212FI01</accession>
<evidence type="ECO:0000313" key="4">
    <source>
        <dbReference type="EMBL" id="OWR53346.1"/>
    </source>
</evidence>
<evidence type="ECO:0000256" key="1">
    <source>
        <dbReference type="SAM" id="MobiDB-lite"/>
    </source>
</evidence>
<keyword evidence="2" id="KW-0472">Membrane</keyword>
<evidence type="ECO:0000256" key="3">
    <source>
        <dbReference type="SAM" id="SignalP"/>
    </source>
</evidence>
<name>A0A212FI01_DANPL</name>
<reference evidence="4 5" key="1">
    <citation type="journal article" date="2011" name="Cell">
        <title>The monarch butterfly genome yields insights into long-distance migration.</title>
        <authorList>
            <person name="Zhan S."/>
            <person name="Merlin C."/>
            <person name="Boore J.L."/>
            <person name="Reppert S.M."/>
        </authorList>
    </citation>
    <scope>NUCLEOTIDE SEQUENCE [LARGE SCALE GENOMIC DNA]</scope>
    <source>
        <strain evidence="4">F-2</strain>
    </source>
</reference>
<feature type="region of interest" description="Disordered" evidence="1">
    <location>
        <begin position="87"/>
        <end position="113"/>
    </location>
</feature>
<feature type="compositionally biased region" description="Basic and acidic residues" evidence="1">
    <location>
        <begin position="94"/>
        <end position="107"/>
    </location>
</feature>
<gene>
    <name evidence="4" type="ORF">KGM_211880</name>
</gene>
<keyword evidence="5" id="KW-1185">Reference proteome</keyword>
<keyword evidence="2" id="KW-0812">Transmembrane</keyword>